<dbReference type="PANTHER" id="PTHR11680:SF35">
    <property type="entry name" value="SERINE HYDROXYMETHYLTRANSFERASE 1"/>
    <property type="match status" value="1"/>
</dbReference>
<feature type="binding site" evidence="9">
    <location>
        <position position="244"/>
    </location>
    <ligand>
        <name>(6S)-5,6,7,8-tetrahydrofolate</name>
        <dbReference type="ChEBI" id="CHEBI:57453"/>
    </ligand>
</feature>
<evidence type="ECO:0000256" key="10">
    <source>
        <dbReference type="PIRSR" id="PIRSR000412-50"/>
    </source>
</evidence>
<dbReference type="GO" id="GO:0004372">
    <property type="term" value="F:glycine hydroxymethyltransferase activity"/>
    <property type="evidence" value="ECO:0007669"/>
    <property type="project" value="UniProtKB-UniRule"/>
</dbReference>
<comment type="caution">
    <text evidence="9">Lacks conserved residue(s) required for the propagation of feature annotation.</text>
</comment>
<dbReference type="Proteomes" id="UP000716004">
    <property type="component" value="Unassembled WGS sequence"/>
</dbReference>
<dbReference type="InterPro" id="IPR049943">
    <property type="entry name" value="Ser_HO-MeTrfase-like"/>
</dbReference>
<accession>A0A8J7YP64</accession>
<dbReference type="FunFam" id="3.40.640.10:FF:000101">
    <property type="entry name" value="Serine hydroxymethyltransferase"/>
    <property type="match status" value="1"/>
</dbReference>
<evidence type="ECO:0000313" key="13">
    <source>
        <dbReference type="EMBL" id="MBX8644338.1"/>
    </source>
</evidence>
<keyword evidence="5 9" id="KW-0554">One-carbon metabolism</keyword>
<comment type="subunit">
    <text evidence="3 9">Homodimer.</text>
</comment>
<comment type="subcellular location">
    <subcellularLocation>
        <location evidence="9">Cytoplasm</location>
    </subcellularLocation>
</comment>
<feature type="site" description="Plays an important role in substrate specificity" evidence="9">
    <location>
        <position position="226"/>
    </location>
</feature>
<dbReference type="SUPFAM" id="SSF53383">
    <property type="entry name" value="PLP-dependent transferases"/>
    <property type="match status" value="1"/>
</dbReference>
<feature type="binding site" evidence="9">
    <location>
        <begin position="121"/>
        <end position="123"/>
    </location>
    <ligand>
        <name>(6S)-5,6,7,8-tetrahydrofolate</name>
        <dbReference type="ChEBI" id="CHEBI:57453"/>
    </ligand>
</feature>
<dbReference type="InterPro" id="IPR001085">
    <property type="entry name" value="Ser_HO-MeTrfase"/>
</dbReference>
<comment type="function">
    <text evidence="9">Catalyzes the reversible interconversion of serine and glycine with a modified folate serving as the one-carbon carrier. Also exhibits a pteridine-independent aldolase activity toward beta-hydroxyamino acids, producing glycine and aldehydes, via a retro-aldol mechanism.</text>
</comment>
<dbReference type="Gene3D" id="3.90.1150.10">
    <property type="entry name" value="Aspartate Aminotransferase, domain 1"/>
    <property type="match status" value="1"/>
</dbReference>
<dbReference type="GO" id="GO:0035999">
    <property type="term" value="P:tetrahydrofolate interconversion"/>
    <property type="evidence" value="ECO:0007669"/>
    <property type="project" value="InterPro"/>
</dbReference>
<comment type="cofactor">
    <cofactor evidence="1 9 10">
        <name>pyridoxal 5'-phosphate</name>
        <dbReference type="ChEBI" id="CHEBI:597326"/>
    </cofactor>
</comment>
<evidence type="ECO:0000256" key="7">
    <source>
        <dbReference type="ARBA" id="ARBA00022679"/>
    </source>
</evidence>
<dbReference type="InterPro" id="IPR015422">
    <property type="entry name" value="PyrdxlP-dep_Trfase_small"/>
</dbReference>
<dbReference type="EC" id="2.1.2.-" evidence="9"/>
<feature type="binding site" evidence="9">
    <location>
        <position position="117"/>
    </location>
    <ligand>
        <name>(6S)-5,6,7,8-tetrahydrofolate</name>
        <dbReference type="ChEBI" id="CHEBI:57453"/>
    </ligand>
</feature>
<comment type="pathway">
    <text evidence="9">Amino-acid biosynthesis; glycine biosynthesis; glycine from L-serine: step 1/1.</text>
</comment>
<protein>
    <recommendedName>
        <fullName evidence="9">Serine hydroxymethyltransferase</fullName>
        <shortName evidence="9">SHMT</shortName>
        <shortName evidence="9">Serine methylase</shortName>
        <ecNumber evidence="9">2.1.2.-</ecNumber>
    </recommendedName>
</protein>
<keyword evidence="7 9" id="KW-0808">Transferase</keyword>
<dbReference type="InterPro" id="IPR015421">
    <property type="entry name" value="PyrdxlP-dep_Trfase_major"/>
</dbReference>
<evidence type="ECO:0000256" key="3">
    <source>
        <dbReference type="ARBA" id="ARBA00011738"/>
    </source>
</evidence>
<evidence type="ECO:0000313" key="14">
    <source>
        <dbReference type="Proteomes" id="UP000750197"/>
    </source>
</evidence>
<reference evidence="13" key="1">
    <citation type="submission" date="2021-05" db="EMBL/GenBank/DDBJ databases">
        <title>Genomic insights into ecological role and evolution of a novel Thermoplasmata order Candidatus Sysuiplasmatales.</title>
        <authorList>
            <person name="Yuan Y."/>
        </authorList>
    </citation>
    <scope>NUCLEOTIDE SEQUENCE</scope>
    <source>
        <strain evidence="13">TUT19-bin139</strain>
        <strain evidence="12">YP2-bin.285</strain>
    </source>
</reference>
<dbReference type="EMBL" id="JAHEAC010000054">
    <property type="protein sequence ID" value="MBX8644338.1"/>
    <property type="molecule type" value="Genomic_DNA"/>
</dbReference>
<dbReference type="InterPro" id="IPR039429">
    <property type="entry name" value="SHMT-like_dom"/>
</dbReference>
<comment type="caution">
    <text evidence="13">The sequence shown here is derived from an EMBL/GenBank/DDBJ whole genome shotgun (WGS) entry which is preliminary data.</text>
</comment>
<dbReference type="Pfam" id="PF00464">
    <property type="entry name" value="SHMT"/>
    <property type="match status" value="1"/>
</dbReference>
<proteinExistence type="inferred from homology"/>
<evidence type="ECO:0000259" key="11">
    <source>
        <dbReference type="Pfam" id="PF00464"/>
    </source>
</evidence>
<dbReference type="AlphaFoldDB" id="A0A8J7YP64"/>
<dbReference type="EMBL" id="JAGVSJ010000010">
    <property type="protein sequence ID" value="MBX8631926.1"/>
    <property type="molecule type" value="Genomic_DNA"/>
</dbReference>
<evidence type="ECO:0000256" key="8">
    <source>
        <dbReference type="ARBA" id="ARBA00022898"/>
    </source>
</evidence>
<dbReference type="InterPro" id="IPR015424">
    <property type="entry name" value="PyrdxlP-dep_Trfase"/>
</dbReference>
<evidence type="ECO:0000256" key="5">
    <source>
        <dbReference type="ARBA" id="ARBA00022563"/>
    </source>
</evidence>
<dbReference type="NCBIfam" id="NF000586">
    <property type="entry name" value="PRK00011.1"/>
    <property type="match status" value="1"/>
</dbReference>
<keyword evidence="8 9" id="KW-0663">Pyridoxal phosphate</keyword>
<dbReference type="UniPathway" id="UPA00288">
    <property type="reaction ID" value="UER01023"/>
</dbReference>
<dbReference type="GO" id="GO:0030170">
    <property type="term" value="F:pyridoxal phosphate binding"/>
    <property type="evidence" value="ECO:0007669"/>
    <property type="project" value="UniProtKB-UniRule"/>
</dbReference>
<dbReference type="GO" id="GO:0005737">
    <property type="term" value="C:cytoplasm"/>
    <property type="evidence" value="ECO:0007669"/>
    <property type="project" value="UniProtKB-SubCell"/>
</dbReference>
<feature type="domain" description="Serine hydroxymethyltransferase-like" evidence="11">
    <location>
        <begin position="23"/>
        <end position="383"/>
    </location>
</feature>
<evidence type="ECO:0000313" key="12">
    <source>
        <dbReference type="EMBL" id="MBX8631926.1"/>
    </source>
</evidence>
<comment type="similarity">
    <text evidence="2 9">Belongs to the SHMT family.</text>
</comment>
<evidence type="ECO:0000256" key="9">
    <source>
        <dbReference type="HAMAP-Rule" id="MF_00051"/>
    </source>
</evidence>
<evidence type="ECO:0000256" key="2">
    <source>
        <dbReference type="ARBA" id="ARBA00006376"/>
    </source>
</evidence>
<keyword evidence="4 9" id="KW-0963">Cytoplasm</keyword>
<dbReference type="Proteomes" id="UP000750197">
    <property type="component" value="Unassembled WGS sequence"/>
</dbReference>
<dbReference type="PIRSF" id="PIRSF000412">
    <property type="entry name" value="SHMT"/>
    <property type="match status" value="1"/>
</dbReference>
<dbReference type="Gene3D" id="3.40.640.10">
    <property type="entry name" value="Type I PLP-dependent aspartate aminotransferase-like (Major domain)"/>
    <property type="match status" value="1"/>
</dbReference>
<name>A0A8J7YP64_9ARCH</name>
<evidence type="ECO:0000256" key="1">
    <source>
        <dbReference type="ARBA" id="ARBA00001933"/>
    </source>
</evidence>
<dbReference type="CDD" id="cd00378">
    <property type="entry name" value="SHMT"/>
    <property type="match status" value="1"/>
</dbReference>
<gene>
    <name evidence="9" type="primary">glyA</name>
    <name evidence="12" type="ORF">J9259_05335</name>
    <name evidence="13" type="ORF">KIY12_06430</name>
</gene>
<dbReference type="GO" id="GO:0019264">
    <property type="term" value="P:glycine biosynthetic process from serine"/>
    <property type="evidence" value="ECO:0007669"/>
    <property type="project" value="UniProtKB-UniRule"/>
</dbReference>
<keyword evidence="6 9" id="KW-0028">Amino-acid biosynthesis</keyword>
<feature type="modified residue" description="N6-(pyridoxal phosphate)lysine" evidence="9 10">
    <location>
        <position position="227"/>
    </location>
</feature>
<organism evidence="13 14">
    <name type="scientific">Candidatus Sysuiplasma superficiale</name>
    <dbReference type="NCBI Taxonomy" id="2823368"/>
    <lineage>
        <taxon>Archaea</taxon>
        <taxon>Methanobacteriati</taxon>
        <taxon>Thermoplasmatota</taxon>
        <taxon>Thermoplasmata</taxon>
        <taxon>Candidatus Sysuiplasmatales</taxon>
        <taxon>Candidatus Sysuiplasmataceae</taxon>
        <taxon>Candidatus Sysuiplasma</taxon>
    </lineage>
</organism>
<evidence type="ECO:0000256" key="4">
    <source>
        <dbReference type="ARBA" id="ARBA00022490"/>
    </source>
</evidence>
<sequence>MTAISRNAKFVRENVILHNSFFENSIPLIASENLISPLQREMLNSDFNGRYAEGWPGHRYYQGNEYVDRVELRGIELAKKLFRCNFADLRPISGTVANMAVLFALTSPGETITAPALSDGAHISTARFGAVGFRGLNTVTYPFDSERMTLDIDGTARVLREVRPKVALFGMSLFLFPVPLRELADVFNEVGCTVWYDGAHVLGLIAGGQFQDPLREGAHVISASTHKTFPGPNHGIVLANPKDEEMEKALMRGVFPGVTSNHHLHEMAALCIALDEMSRFGRSYARQIVRNSRALAESLYDRGFGVLAADYGFTASHAVALNVAALGGGSACAELLESANIVVNKNLLPGDKSSQNPSGLRLGTQEVTHLGMKTGDMEEIASFFERLLVKKEDPARVRKDVISFKRGFRKLKYCYGEGYPAYRFERFLR</sequence>
<evidence type="ECO:0000256" key="6">
    <source>
        <dbReference type="ARBA" id="ARBA00022605"/>
    </source>
</evidence>
<dbReference type="PANTHER" id="PTHR11680">
    <property type="entry name" value="SERINE HYDROXYMETHYLTRANSFERASE"/>
    <property type="match status" value="1"/>
</dbReference>
<dbReference type="HAMAP" id="MF_00051">
    <property type="entry name" value="SHMT"/>
    <property type="match status" value="1"/>
</dbReference>